<feature type="domain" description="GEVED" evidence="4">
    <location>
        <begin position="432"/>
        <end position="512"/>
    </location>
</feature>
<evidence type="ECO:0000313" key="7">
    <source>
        <dbReference type="Proteomes" id="UP000677804"/>
    </source>
</evidence>
<reference evidence="6 7" key="1">
    <citation type="submission" date="2021-05" db="EMBL/GenBank/DDBJ databases">
        <title>Novel species in genus Cellulomonas.</title>
        <authorList>
            <person name="Zhang G."/>
        </authorList>
    </citation>
    <scope>NUCLEOTIDE SEQUENCE [LARGE SCALE GENOMIC DNA]</scope>
    <source>
        <strain evidence="7">zg-ZUI222</strain>
    </source>
</reference>
<evidence type="ECO:0000259" key="3">
    <source>
        <dbReference type="Pfam" id="PF18651"/>
    </source>
</evidence>
<protein>
    <submittedName>
        <fullName evidence="6">DUF11 domain-containing protein</fullName>
    </submittedName>
</protein>
<dbReference type="InterPro" id="IPR040683">
    <property type="entry name" value="CshA_NR2"/>
</dbReference>
<dbReference type="Gene3D" id="2.60.40.290">
    <property type="match status" value="1"/>
</dbReference>
<evidence type="ECO:0000256" key="2">
    <source>
        <dbReference type="ARBA" id="ARBA00023295"/>
    </source>
</evidence>
<evidence type="ECO:0000259" key="5">
    <source>
        <dbReference type="Pfam" id="PF25549"/>
    </source>
</evidence>
<dbReference type="RefSeq" id="WP_207339044.1">
    <property type="nucleotide sequence ID" value="NZ_CP074405.1"/>
</dbReference>
<dbReference type="InterPro" id="IPR012291">
    <property type="entry name" value="CBM2_carb-bd_dom_sf"/>
</dbReference>
<sequence length="758" mass="77751">MHSTGRRSTKGVTRGTAARILAGTVAAGLGLALVPVLGVTTAASADVPATGSTTGAAIYSSDAHSSAQFPEIAWVSWAPEGQAIANGTSVTNWHAMGDDTWLEVTCTLTNLSGVPVTAYKPFGNTWVEPDGTVGSSKDGLGQLYPGMPPAGIRQDKSYENSEYPNSTSLTVACDAAVVGYAASNREGSPIRRTPVDLGGLVLADAESLNVGEKNGVVTEHVAATAAPTGWNTPWRVIDTYHGGCSYRTHTATATVSPQDVGSTRHWTANLHNTAAADQGQCLEGSSTAVLLAEGVQTLDIDLLGQGLSAVAVGYVLGVDHGDAPADYGMAGALVRPRWEGPLLWEGTHDLAGYTSPGQQVMTPISTRVVPTVTLGADARANTTVPFSADATEDTPDEEAFGEGASPAAIAVEPVVVTSYTLGTARCREGQAYVAAWLDWDGNGRFDEDERSDVVPCPGGSSAGTVNLTWSSVPADVVGGTSYLRLRAAADTAELGSATGPSLAGETEDWQVQLLVTRLALAKSADVSHVTPETTAVRYTVTLTNTGNVAVPDAHVVDDVSDVRTYGTVASATATSGTAAVVGDRVTWSGSLAAGETVTLTYELTGLDRIPSTQDETIHNVARATTAAPGPDDPVGCEPGSVDERAGRCATVDLPGVGLSVEKSAAAGGTALADGARLAPGTTVTWTYVVRNTGSLPLHDVKVADLVTETRNGSPLVTDLRIPLDCGRHGSGTDVTLTELAVGGSVTCTAERPVVPPRT</sequence>
<accession>A0ABX8D1U6</accession>
<organism evidence="6 7">
    <name type="scientific">Cellulomonas wangleii</name>
    <dbReference type="NCBI Taxonomy" id="2816956"/>
    <lineage>
        <taxon>Bacteria</taxon>
        <taxon>Bacillati</taxon>
        <taxon>Actinomycetota</taxon>
        <taxon>Actinomycetes</taxon>
        <taxon>Micrococcales</taxon>
        <taxon>Cellulomonadaceae</taxon>
        <taxon>Cellulomonas</taxon>
    </lineage>
</organism>
<dbReference type="Proteomes" id="UP000677804">
    <property type="component" value="Chromosome"/>
</dbReference>
<keyword evidence="7" id="KW-1185">Reference proteome</keyword>
<proteinExistence type="predicted"/>
<name>A0ABX8D1U6_9CELL</name>
<evidence type="ECO:0000256" key="1">
    <source>
        <dbReference type="ARBA" id="ARBA00022801"/>
    </source>
</evidence>
<gene>
    <name evidence="6" type="ORF">KG103_13290</name>
</gene>
<dbReference type="Pfam" id="PF18651">
    <property type="entry name" value="CshA_NR2"/>
    <property type="match status" value="1"/>
</dbReference>
<feature type="domain" description="Surface adhesin CshA non-repetitive" evidence="3">
    <location>
        <begin position="71"/>
        <end position="315"/>
    </location>
</feature>
<keyword evidence="2" id="KW-0326">Glycosidase</keyword>
<dbReference type="Pfam" id="PF25549">
    <property type="entry name" value="DUF7927"/>
    <property type="match status" value="1"/>
</dbReference>
<evidence type="ECO:0000259" key="4">
    <source>
        <dbReference type="Pfam" id="PF20009"/>
    </source>
</evidence>
<dbReference type="EMBL" id="CP074405">
    <property type="protein sequence ID" value="QVI61446.1"/>
    <property type="molecule type" value="Genomic_DNA"/>
</dbReference>
<dbReference type="InterPro" id="IPR045474">
    <property type="entry name" value="GEVED"/>
</dbReference>
<evidence type="ECO:0000313" key="6">
    <source>
        <dbReference type="EMBL" id="QVI61446.1"/>
    </source>
</evidence>
<keyword evidence="1" id="KW-0378">Hydrolase</keyword>
<dbReference type="Pfam" id="PF20009">
    <property type="entry name" value="GEVED"/>
    <property type="match status" value="1"/>
</dbReference>
<dbReference type="InterPro" id="IPR057687">
    <property type="entry name" value="DUF7927"/>
</dbReference>
<feature type="domain" description="DUF7927" evidence="5">
    <location>
        <begin position="531"/>
        <end position="640"/>
    </location>
</feature>